<comment type="caution">
    <text evidence="1">The sequence shown here is derived from an EMBL/GenBank/DDBJ whole genome shotgun (WGS) entry which is preliminary data.</text>
</comment>
<evidence type="ECO:0000313" key="1">
    <source>
        <dbReference type="EMBL" id="TXG47919.1"/>
    </source>
</evidence>
<name>A0A5C7GTW3_9ROSI</name>
<dbReference type="Proteomes" id="UP000323000">
    <property type="component" value="Chromosome 13"/>
</dbReference>
<gene>
    <name evidence="1" type="ORF">EZV62_027213</name>
</gene>
<reference evidence="2" key="1">
    <citation type="journal article" date="2019" name="Gigascience">
        <title>De novo genome assembly of the endangered Acer yangbiense, a plant species with extremely small populations endemic to Yunnan Province, China.</title>
        <authorList>
            <person name="Yang J."/>
            <person name="Wariss H.M."/>
            <person name="Tao L."/>
            <person name="Zhang R."/>
            <person name="Yun Q."/>
            <person name="Hollingsworth P."/>
            <person name="Dao Z."/>
            <person name="Luo G."/>
            <person name="Guo H."/>
            <person name="Ma Y."/>
            <person name="Sun W."/>
        </authorList>
    </citation>
    <scope>NUCLEOTIDE SEQUENCE [LARGE SCALE GENOMIC DNA]</scope>
    <source>
        <strain evidence="2">cv. Malutang</strain>
    </source>
</reference>
<proteinExistence type="predicted"/>
<evidence type="ECO:0000313" key="2">
    <source>
        <dbReference type="Proteomes" id="UP000323000"/>
    </source>
</evidence>
<dbReference type="EMBL" id="VAHF01000013">
    <property type="protein sequence ID" value="TXG47919.1"/>
    <property type="molecule type" value="Genomic_DNA"/>
</dbReference>
<dbReference type="PANTHER" id="PTHR36350">
    <property type="entry name" value="TRANSMEMBRANE PROTEIN"/>
    <property type="match status" value="1"/>
</dbReference>
<sequence length="282" mass="30877">MESALCLNYCRLPSMLLNGASTMSTAERRCRAAKLRSSCSSLSLSSSSPCWPLGHVISRVIRASSRPSTPPPKNDNKVIKGAVGASMVLACALGIISCSCKMNTNPTAIAGPMEMYQKAPPVSPLSDQFGARAALKSILDVSVIMASSTEAEPSYEFPKYDVPPGPSMKDVKAIKMVAVQQMKLGKADKAVDLLRDVYEECKDEPEPAYNVEMALVEILICQGRYKEALNCNCLKDDQRIPSDGRFPLYKAILCTMLNKEEAKMWWEQFAEIIDGGWDPTKH</sequence>
<dbReference type="PANTHER" id="PTHR36350:SF2">
    <property type="entry name" value="PROTEIN, PUTATIVE-RELATED"/>
    <property type="match status" value="1"/>
</dbReference>
<protein>
    <submittedName>
        <fullName evidence="1">Uncharacterized protein</fullName>
    </submittedName>
</protein>
<accession>A0A5C7GTW3</accession>
<dbReference type="AlphaFoldDB" id="A0A5C7GTW3"/>
<dbReference type="OrthoDB" id="1398107at2759"/>
<organism evidence="1 2">
    <name type="scientific">Acer yangbiense</name>
    <dbReference type="NCBI Taxonomy" id="1000413"/>
    <lineage>
        <taxon>Eukaryota</taxon>
        <taxon>Viridiplantae</taxon>
        <taxon>Streptophyta</taxon>
        <taxon>Embryophyta</taxon>
        <taxon>Tracheophyta</taxon>
        <taxon>Spermatophyta</taxon>
        <taxon>Magnoliopsida</taxon>
        <taxon>eudicotyledons</taxon>
        <taxon>Gunneridae</taxon>
        <taxon>Pentapetalae</taxon>
        <taxon>rosids</taxon>
        <taxon>malvids</taxon>
        <taxon>Sapindales</taxon>
        <taxon>Sapindaceae</taxon>
        <taxon>Hippocastanoideae</taxon>
        <taxon>Acereae</taxon>
        <taxon>Acer</taxon>
    </lineage>
</organism>
<keyword evidence="2" id="KW-1185">Reference proteome</keyword>